<feature type="compositionally biased region" description="Low complexity" evidence="1">
    <location>
        <begin position="24"/>
        <end position="33"/>
    </location>
</feature>
<accession>A0A9E8MPF8</accession>
<keyword evidence="2" id="KW-1133">Transmembrane helix</keyword>
<feature type="region of interest" description="Disordered" evidence="1">
    <location>
        <begin position="186"/>
        <end position="205"/>
    </location>
</feature>
<feature type="transmembrane region" description="Helical" evidence="2">
    <location>
        <begin position="338"/>
        <end position="358"/>
    </location>
</feature>
<dbReference type="KEGG" id="mdb:OVN18_06540"/>
<organism evidence="3 4">
    <name type="scientific">Microcella daejeonensis</name>
    <dbReference type="NCBI Taxonomy" id="2994971"/>
    <lineage>
        <taxon>Bacteria</taxon>
        <taxon>Bacillati</taxon>
        <taxon>Actinomycetota</taxon>
        <taxon>Actinomycetes</taxon>
        <taxon>Micrococcales</taxon>
        <taxon>Microbacteriaceae</taxon>
        <taxon>Microcella</taxon>
    </lineage>
</organism>
<evidence type="ECO:0000256" key="1">
    <source>
        <dbReference type="SAM" id="MobiDB-lite"/>
    </source>
</evidence>
<protein>
    <submittedName>
        <fullName evidence="3">Uncharacterized protein</fullName>
    </submittedName>
</protein>
<reference evidence="3" key="1">
    <citation type="submission" date="2022-11" db="EMBL/GenBank/DDBJ databases">
        <title>Description of Microcella daejonensis nov. sp, isolated from riverside soil.</title>
        <authorList>
            <person name="Molina K.M."/>
            <person name="Kim S.B."/>
        </authorList>
    </citation>
    <scope>NUCLEOTIDE SEQUENCE</scope>
    <source>
        <strain evidence="3">MMS21-STM12</strain>
    </source>
</reference>
<evidence type="ECO:0000256" key="2">
    <source>
        <dbReference type="SAM" id="Phobius"/>
    </source>
</evidence>
<feature type="transmembrane region" description="Helical" evidence="2">
    <location>
        <begin position="267"/>
        <end position="285"/>
    </location>
</feature>
<dbReference type="PRINTS" id="PR01217">
    <property type="entry name" value="PRICHEXTENSN"/>
</dbReference>
<dbReference type="Proteomes" id="UP001164706">
    <property type="component" value="Chromosome"/>
</dbReference>
<name>A0A9E8MPF8_9MICO</name>
<feature type="region of interest" description="Disordered" evidence="1">
    <location>
        <begin position="1"/>
        <end position="154"/>
    </location>
</feature>
<feature type="transmembrane region" description="Helical" evidence="2">
    <location>
        <begin position="297"/>
        <end position="318"/>
    </location>
</feature>
<dbReference type="RefSeq" id="WP_267782830.1">
    <property type="nucleotide sequence ID" value="NZ_CP113089.1"/>
</dbReference>
<evidence type="ECO:0000313" key="4">
    <source>
        <dbReference type="Proteomes" id="UP001164706"/>
    </source>
</evidence>
<keyword evidence="2" id="KW-0472">Membrane</keyword>
<feature type="compositionally biased region" description="Low complexity" evidence="1">
    <location>
        <begin position="99"/>
        <end position="130"/>
    </location>
</feature>
<feature type="transmembrane region" description="Helical" evidence="2">
    <location>
        <begin position="224"/>
        <end position="255"/>
    </location>
</feature>
<proteinExistence type="predicted"/>
<evidence type="ECO:0000313" key="3">
    <source>
        <dbReference type="EMBL" id="WAB82652.1"/>
    </source>
</evidence>
<gene>
    <name evidence="3" type="ORF">OVN18_06540</name>
</gene>
<sequence>MTTSPTPSDPIDENDPTPADRGDAPAAGSSDAPAVHDAPLIDDVPPSRTAEPLASDPVASDPARGSDSRWAPPPARPEPETASASPAPDLVEPEPAPAPMEAAPIAAPAVESSTDSSSAPATTDHAPASDYDTAEAHGLSRTAETPASADSEPTVAPAVHAAGDAAHPDREAATVPAAAAAAADAAPAGAPAPTTEPAPPAAPQVVYVPAPTPPRKKGNRGMGVGIALAATPVFAAVYAALALLFVAIGGGGIVAAEAIDFFLTPSYYLPIVAFALFYVLLALIVNRAGWWAHVLGAFIVAVLVYATFIASSLLTANAVGAPADLVAPFIAQQLTNPIGWAAAIAAREVPVWVGGLVAKRGRTVKSRNVEAREAYERELAESRAGRPAA</sequence>
<dbReference type="AlphaFoldDB" id="A0A9E8MPF8"/>
<keyword evidence="2" id="KW-0812">Transmembrane</keyword>
<keyword evidence="4" id="KW-1185">Reference proteome</keyword>
<dbReference type="EMBL" id="CP113089">
    <property type="protein sequence ID" value="WAB82652.1"/>
    <property type="molecule type" value="Genomic_DNA"/>
</dbReference>